<evidence type="ECO:0000256" key="2">
    <source>
        <dbReference type="ARBA" id="ARBA00022617"/>
    </source>
</evidence>
<dbReference type="PIRSF" id="PIRSF002560">
    <property type="entry name" value="Bacterioferritin"/>
    <property type="match status" value="1"/>
</dbReference>
<dbReference type="NCBIfam" id="TIGR00754">
    <property type="entry name" value="bfr"/>
    <property type="match status" value="1"/>
</dbReference>
<dbReference type="InterPro" id="IPR009078">
    <property type="entry name" value="Ferritin-like_SF"/>
</dbReference>
<evidence type="ECO:0000313" key="7">
    <source>
        <dbReference type="Proteomes" id="UP000033096"/>
    </source>
</evidence>
<dbReference type="GO" id="GO:0020037">
    <property type="term" value="F:heme binding"/>
    <property type="evidence" value="ECO:0007669"/>
    <property type="project" value="TreeGrafter"/>
</dbReference>
<dbReference type="KEGG" id="mvc:MSVAZ_0071"/>
<dbReference type="GO" id="GO:0006826">
    <property type="term" value="P:iron ion transport"/>
    <property type="evidence" value="ECO:0007669"/>
    <property type="project" value="InterPro"/>
</dbReference>
<dbReference type="InterPro" id="IPR012347">
    <property type="entry name" value="Ferritin-like"/>
</dbReference>
<dbReference type="PANTHER" id="PTHR30295:SF0">
    <property type="entry name" value="BACTERIOFERRITIN"/>
    <property type="match status" value="1"/>
</dbReference>
<dbReference type="Gene3D" id="1.20.1260.10">
    <property type="match status" value="1"/>
</dbReference>
<dbReference type="GeneID" id="24808419"/>
<dbReference type="PROSITE" id="PS00549">
    <property type="entry name" value="BACTERIOFERRITIN"/>
    <property type="match status" value="1"/>
</dbReference>
<evidence type="ECO:0000313" key="6">
    <source>
        <dbReference type="EMBL" id="AKB42340.1"/>
    </source>
</evidence>
<dbReference type="Proteomes" id="UP000033096">
    <property type="component" value="Chromosome"/>
</dbReference>
<dbReference type="GO" id="GO:0004322">
    <property type="term" value="F:ferroxidase activity"/>
    <property type="evidence" value="ECO:0007669"/>
    <property type="project" value="TreeGrafter"/>
</dbReference>
<evidence type="ECO:0000256" key="3">
    <source>
        <dbReference type="ARBA" id="ARBA00022723"/>
    </source>
</evidence>
<keyword evidence="1" id="KW-0409">Iron storage</keyword>
<dbReference type="PATRIC" id="fig|1434123.4.peg.42"/>
<evidence type="ECO:0000259" key="5">
    <source>
        <dbReference type="PROSITE" id="PS50905"/>
    </source>
</evidence>
<sequence>MKGDEKIIESLNARLAEELTAINQYFVHAEMCENWNYKLLGEAIEQRAIAEMKHAEKLIERILFLEGKPIVSKLNEITIGSHVPKMHEHDLEAELGAVKGYNESIRLATELGDNNTKNLLESILKEEEEHVDWLEAQLDQIGQIGIQTYLAQQIYG</sequence>
<dbReference type="AlphaFoldDB" id="A0A0E3Q250"/>
<feature type="domain" description="Ferritin-like diiron" evidence="5">
    <location>
        <begin position="1"/>
        <end position="145"/>
    </location>
</feature>
<dbReference type="InterPro" id="IPR008331">
    <property type="entry name" value="Ferritin_DPS_dom"/>
</dbReference>
<dbReference type="GO" id="GO:0008199">
    <property type="term" value="F:ferric iron binding"/>
    <property type="evidence" value="ECO:0007669"/>
    <property type="project" value="InterPro"/>
</dbReference>
<dbReference type="CDD" id="cd00907">
    <property type="entry name" value="Bacterioferritin"/>
    <property type="match status" value="1"/>
</dbReference>
<dbReference type="PROSITE" id="PS50905">
    <property type="entry name" value="FERRITIN_LIKE"/>
    <property type="match status" value="1"/>
</dbReference>
<name>A0A0E3Q250_9EURY</name>
<dbReference type="InterPro" id="IPR002024">
    <property type="entry name" value="Bacterioferritin"/>
</dbReference>
<dbReference type="PRINTS" id="PR00601">
    <property type="entry name" value="BACFERRITIN"/>
</dbReference>
<keyword evidence="7" id="KW-1185">Reference proteome</keyword>
<dbReference type="HOGENOM" id="CLU_104506_2_0_2"/>
<reference evidence="6 7" key="1">
    <citation type="submission" date="2014-07" db="EMBL/GenBank/DDBJ databases">
        <title>Methanogenic archaea and the global carbon cycle.</title>
        <authorList>
            <person name="Henriksen J.R."/>
            <person name="Luke J."/>
            <person name="Reinhart S."/>
            <person name="Benedict M.N."/>
            <person name="Youngblut N.D."/>
            <person name="Metcalf M.E."/>
            <person name="Whitaker R.J."/>
            <person name="Metcalf W.W."/>
        </authorList>
    </citation>
    <scope>NUCLEOTIDE SEQUENCE [LARGE SCALE GENOMIC DNA]</scope>
    <source>
        <strain evidence="6 7">Z-761</strain>
    </source>
</reference>
<dbReference type="PANTHER" id="PTHR30295">
    <property type="entry name" value="BACTERIOFERRITIN"/>
    <property type="match status" value="1"/>
</dbReference>
<dbReference type="SUPFAM" id="SSF47240">
    <property type="entry name" value="Ferritin-like"/>
    <property type="match status" value="1"/>
</dbReference>
<dbReference type="GO" id="GO:0006879">
    <property type="term" value="P:intracellular iron ion homeostasis"/>
    <property type="evidence" value="ECO:0007669"/>
    <property type="project" value="UniProtKB-KW"/>
</dbReference>
<dbReference type="GO" id="GO:0005829">
    <property type="term" value="C:cytosol"/>
    <property type="evidence" value="ECO:0007669"/>
    <property type="project" value="TreeGrafter"/>
</dbReference>
<dbReference type="Pfam" id="PF00210">
    <property type="entry name" value="Ferritin"/>
    <property type="match status" value="1"/>
</dbReference>
<accession>A0A0E3Q250</accession>
<proteinExistence type="predicted"/>
<organism evidence="6 7">
    <name type="scientific">Methanosarcina vacuolata Z-761</name>
    <dbReference type="NCBI Taxonomy" id="1434123"/>
    <lineage>
        <taxon>Archaea</taxon>
        <taxon>Methanobacteriati</taxon>
        <taxon>Methanobacteriota</taxon>
        <taxon>Stenosarchaea group</taxon>
        <taxon>Methanomicrobia</taxon>
        <taxon>Methanosarcinales</taxon>
        <taxon>Methanosarcinaceae</taxon>
        <taxon>Methanosarcina</taxon>
    </lineage>
</organism>
<evidence type="ECO:0000256" key="1">
    <source>
        <dbReference type="ARBA" id="ARBA00022434"/>
    </source>
</evidence>
<dbReference type="EMBL" id="CP009520">
    <property type="protein sequence ID" value="AKB42340.1"/>
    <property type="molecule type" value="Genomic_DNA"/>
</dbReference>
<dbReference type="STRING" id="1434123.MSVAZ_0071"/>
<protein>
    <submittedName>
        <fullName evidence="6">Bacterioferritin</fullName>
    </submittedName>
</protein>
<keyword evidence="3" id="KW-0479">Metal-binding</keyword>
<evidence type="ECO:0000256" key="4">
    <source>
        <dbReference type="ARBA" id="ARBA00023004"/>
    </source>
</evidence>
<gene>
    <name evidence="6" type="ORF">MSVAZ_0071</name>
</gene>
<keyword evidence="2" id="KW-0349">Heme</keyword>
<dbReference type="InterPro" id="IPR009040">
    <property type="entry name" value="Ferritin-like_diiron"/>
</dbReference>
<keyword evidence="4" id="KW-0408">Iron</keyword>
<dbReference type="RefSeq" id="WP_048116646.1">
    <property type="nucleotide sequence ID" value="NZ_CP009520.1"/>
</dbReference>